<gene>
    <name evidence="2" type="ORF">AK812_SmicGene42211</name>
</gene>
<accession>A0A1Q9C457</accession>
<feature type="region of interest" description="Disordered" evidence="1">
    <location>
        <begin position="387"/>
        <end position="411"/>
    </location>
</feature>
<feature type="compositionally biased region" description="Basic and acidic residues" evidence="1">
    <location>
        <begin position="391"/>
        <end position="411"/>
    </location>
</feature>
<dbReference type="Gene3D" id="2.130.10.30">
    <property type="entry name" value="Regulator of chromosome condensation 1/beta-lactamase-inhibitor protein II"/>
    <property type="match status" value="1"/>
</dbReference>
<name>A0A1Q9C457_SYMMI</name>
<protein>
    <submittedName>
        <fullName evidence="2">Uncharacterized protein</fullName>
    </submittedName>
</protein>
<dbReference type="AlphaFoldDB" id="A0A1Q9C457"/>
<feature type="region of interest" description="Disordered" evidence="1">
    <location>
        <begin position="1"/>
        <end position="21"/>
    </location>
</feature>
<keyword evidence="3" id="KW-1185">Reference proteome</keyword>
<organism evidence="2 3">
    <name type="scientific">Symbiodinium microadriaticum</name>
    <name type="common">Dinoflagellate</name>
    <name type="synonym">Zooxanthella microadriatica</name>
    <dbReference type="NCBI Taxonomy" id="2951"/>
    <lineage>
        <taxon>Eukaryota</taxon>
        <taxon>Sar</taxon>
        <taxon>Alveolata</taxon>
        <taxon>Dinophyceae</taxon>
        <taxon>Suessiales</taxon>
        <taxon>Symbiodiniaceae</taxon>
        <taxon>Symbiodinium</taxon>
    </lineage>
</organism>
<reference evidence="2 3" key="1">
    <citation type="submission" date="2016-02" db="EMBL/GenBank/DDBJ databases">
        <title>Genome analysis of coral dinoflagellate symbionts highlights evolutionary adaptations to a symbiotic lifestyle.</title>
        <authorList>
            <person name="Aranda M."/>
            <person name="Li Y."/>
            <person name="Liew Y.J."/>
            <person name="Baumgarten S."/>
            <person name="Simakov O."/>
            <person name="Wilson M."/>
            <person name="Piel J."/>
            <person name="Ashoor H."/>
            <person name="Bougouffa S."/>
            <person name="Bajic V.B."/>
            <person name="Ryu T."/>
            <person name="Ravasi T."/>
            <person name="Bayer T."/>
            <person name="Micklem G."/>
            <person name="Kim H."/>
            <person name="Bhak J."/>
            <person name="Lajeunesse T.C."/>
            <person name="Voolstra C.R."/>
        </authorList>
    </citation>
    <scope>NUCLEOTIDE SEQUENCE [LARGE SCALE GENOMIC DNA]</scope>
    <source>
        <strain evidence="2 3">CCMP2467</strain>
    </source>
</reference>
<evidence type="ECO:0000256" key="1">
    <source>
        <dbReference type="SAM" id="MobiDB-lite"/>
    </source>
</evidence>
<dbReference type="InterPro" id="IPR009091">
    <property type="entry name" value="RCC1/BLIP-II"/>
</dbReference>
<dbReference type="Proteomes" id="UP000186817">
    <property type="component" value="Unassembled WGS sequence"/>
</dbReference>
<proteinExistence type="predicted"/>
<comment type="caution">
    <text evidence="2">The sequence shown here is derived from an EMBL/GenBank/DDBJ whole genome shotgun (WGS) entry which is preliminary data.</text>
</comment>
<evidence type="ECO:0000313" key="2">
    <source>
        <dbReference type="EMBL" id="OLP77702.1"/>
    </source>
</evidence>
<dbReference type="OrthoDB" id="410234at2759"/>
<dbReference type="SUPFAM" id="SSF50985">
    <property type="entry name" value="RCC1/BLIP-II"/>
    <property type="match status" value="1"/>
</dbReference>
<dbReference type="EMBL" id="LSRX01001726">
    <property type="protein sequence ID" value="OLP77702.1"/>
    <property type="molecule type" value="Genomic_DNA"/>
</dbReference>
<feature type="region of interest" description="Disordered" evidence="1">
    <location>
        <begin position="797"/>
        <end position="840"/>
    </location>
</feature>
<evidence type="ECO:0000313" key="3">
    <source>
        <dbReference type="Proteomes" id="UP000186817"/>
    </source>
</evidence>
<feature type="compositionally biased region" description="Basic and acidic residues" evidence="1">
    <location>
        <begin position="825"/>
        <end position="838"/>
    </location>
</feature>
<sequence>MKRDTVHLRSGEEVSSEEARARGRDRLSGNLYLFLEAALSSSAYSCALLRRDGSIVTYGDAAAGGDSRSVQGRLKNVQAVTSARQGSAFAAMLDDGSVVAWGDPNRGGSIDRAVQDQLKNVRQIQAGRSSFAAIKADGSVVTWGLEETSLSKSLDAATSDSISESTSILEILDESLWKPEWLEDFKSVLASKTGVDAADMPSRAVQQDYILLPKYLTADLWEGLLQPEGHPRERMLEQLCKHAARLGLRNPSEASNAIILALVYGLTSKPELSVHDMADLLKTKRGVIKKFLQAAGKCALHLTVLPKDFVDLPSEFAQLAFADKKPAAAQREVQLESMMAMWPLRGTNKVLQKGSSSLALGGSGQYVACLSCIFEFADPDPPCALPSSADLPEKSNAKAEEPSRAVEDQKEQACREQTAQPFNVSLVLDDWMSCGIHKDVCYALLPHVKKGVSRDKLWEIREVPHICEMCTLRCCVACGAHVLHICEMCPGHLRDAEDEDVGMTCVVTCRGILAKFRHAYRHYKTKHQRARSLKRPREEVVRHLGFAATTGVKSEVSACVRLCPPAIRTTCPPVSAAPPIYLPRSAGHVSAGDCADWLRFAALSQSPLFLQQRSLFKPCLLFLSSLCSCRAMALQLPEQAVCKYCSLKYPSTEGRWHRQVFECRHCGASLKALYRNLGGLPEDFKQMSSEETTKFFADLALQRNELAKDKACAWTTVRASLVTTLAEKRTSTFKQELEGKFLPLAVWEKQWFDAETVKKCPKEENEVLGDLYCVPLKTISWTETVEKVRQTLLEQERQAAAKKQPKTKSKTAEEDLDLPAPASSNKEEKNEAKRDKELAQAAKRTVRENAKLNALAAKSLGVLTSQHDSFEKLLNKFVGDKLLQDFETQKKAPEQQALSLPYDAAELKVLQKQVLVVREIRAALAKGKRKPDEAGLQQSSGSRSSACLGVAECDSPGLEDEGLGFFLDTEPNKPPPSFFDKTDSPQPVACRGQSLTTKQSKYKVRSKVLLDSCRSIQPRLSGDLEQKMKEHVQLLEKVQQFIFAFETGSEPVFIYTVKTLKSITSDAASCLEYAAQCRQILSVVREDGKGGPLEETRAAGDHEGMRALSGWKGSIAYQPCFKCANVVSLGGARPAGFVDIANPNTACLQSLSHTNLLDIRQQLVSLSSTTTKLQEAKKLLAWKLEELSNCFLTSPALSGWAELEDCAVDAMHAYWSNGVVAQELGLWFTALLDNCDFNLGHVQTYLKTGWNACPASGLFMSEILAWFAHNLW</sequence>